<dbReference type="Gene3D" id="3.90.1150.200">
    <property type="match status" value="1"/>
</dbReference>
<keyword evidence="3" id="KW-1185">Reference proteome</keyword>
<evidence type="ECO:0000259" key="1">
    <source>
        <dbReference type="Pfam" id="PF08818"/>
    </source>
</evidence>
<evidence type="ECO:0000313" key="3">
    <source>
        <dbReference type="Proteomes" id="UP000682416"/>
    </source>
</evidence>
<dbReference type="Proteomes" id="UP000682416">
    <property type="component" value="Chromosome"/>
</dbReference>
<dbReference type="AlphaFoldDB" id="A0A975QJM5"/>
<dbReference type="Pfam" id="PF08818">
    <property type="entry name" value="DUF1801"/>
    <property type="match status" value="1"/>
</dbReference>
<dbReference type="SUPFAM" id="SSF159888">
    <property type="entry name" value="YdhG-like"/>
    <property type="match status" value="1"/>
</dbReference>
<feature type="domain" description="YdhG-like" evidence="1">
    <location>
        <begin position="21"/>
        <end position="112"/>
    </location>
</feature>
<dbReference type="EMBL" id="CP074402">
    <property type="protein sequence ID" value="QVJ00559.1"/>
    <property type="molecule type" value="Genomic_DNA"/>
</dbReference>
<accession>A0A975QJM5</accession>
<reference evidence="2" key="1">
    <citation type="submission" date="2021-05" db="EMBL/GenBank/DDBJ databases">
        <authorList>
            <person name="Kaiqin L."/>
            <person name="Jian G."/>
        </authorList>
    </citation>
    <scope>NUCLEOTIDE SEQUENCE</scope>
    <source>
        <strain evidence="2">HDS5</strain>
    </source>
</reference>
<dbReference type="InterPro" id="IPR014922">
    <property type="entry name" value="YdhG-like"/>
</dbReference>
<protein>
    <submittedName>
        <fullName evidence="2">DUF1801 domain-containing protein</fullName>
    </submittedName>
</protein>
<evidence type="ECO:0000313" key="2">
    <source>
        <dbReference type="EMBL" id="QVJ00559.1"/>
    </source>
</evidence>
<gene>
    <name evidence="2" type="ORF">KGD82_18060</name>
</gene>
<organism evidence="2 3">
    <name type="scientific">Nocardiopsis eucommiae</name>
    <dbReference type="NCBI Taxonomy" id="2831970"/>
    <lineage>
        <taxon>Bacteria</taxon>
        <taxon>Bacillati</taxon>
        <taxon>Actinomycetota</taxon>
        <taxon>Actinomycetes</taxon>
        <taxon>Streptosporangiales</taxon>
        <taxon>Nocardiopsidaceae</taxon>
        <taxon>Nocardiopsis</taxon>
    </lineage>
</organism>
<name>A0A975QJM5_9ACTN</name>
<sequence length="121" mass="13459">MVSSNAVDVDAYLAELPEPDRAVLSRLRDLCRDELAGFEEVMAYGMPGYRRDGVMEVAFARQKRHVSVYLMREDVTAALADRLADQDMGRGCLRFRSPGAVDLDLVRDLLRATAATRGPAR</sequence>
<proteinExistence type="predicted"/>
<dbReference type="KEGG" id="nec:KGD82_18060"/>